<evidence type="ECO:0000256" key="5">
    <source>
        <dbReference type="ARBA" id="ARBA00023136"/>
    </source>
</evidence>
<comment type="caution">
    <text evidence="8">The sequence shown here is derived from an EMBL/GenBank/DDBJ whole genome shotgun (WGS) entry which is preliminary data.</text>
</comment>
<dbReference type="EMBL" id="JPGD01000006">
    <property type="protein sequence ID" value="KGB92139.1"/>
    <property type="molecule type" value="Genomic_DNA"/>
</dbReference>
<dbReference type="GO" id="GO:0005886">
    <property type="term" value="C:plasma membrane"/>
    <property type="evidence" value="ECO:0007669"/>
    <property type="project" value="UniProtKB-SubCell"/>
</dbReference>
<dbReference type="PANTHER" id="PTHR34820:SF4">
    <property type="entry name" value="INNER MEMBRANE PROTEIN YEBZ"/>
    <property type="match status" value="1"/>
</dbReference>
<comment type="subcellular location">
    <subcellularLocation>
        <location evidence="1">Cell membrane</location>
        <topology evidence="1">Multi-pass membrane protein</topology>
    </subcellularLocation>
</comment>
<dbReference type="Pfam" id="PF05425">
    <property type="entry name" value="CopD"/>
    <property type="match status" value="1"/>
</dbReference>
<evidence type="ECO:0000256" key="4">
    <source>
        <dbReference type="ARBA" id="ARBA00022989"/>
    </source>
</evidence>
<protein>
    <submittedName>
        <fullName evidence="8">Copper resistance D family protein</fullName>
    </submittedName>
</protein>
<reference evidence="8 9" key="1">
    <citation type="submission" date="2014-06" db="EMBL/GenBank/DDBJ databases">
        <authorList>
            <person name="Bishop-Lilly K.A."/>
            <person name="Broomall S.M."/>
            <person name="Chain P.S."/>
            <person name="Chertkov O."/>
            <person name="Coyne S.R."/>
            <person name="Daligault H.E."/>
            <person name="Davenport K.W."/>
            <person name="Erkkila T."/>
            <person name="Frey K.G."/>
            <person name="Gibbons H.S."/>
            <person name="Gu W."/>
            <person name="Jaissle J."/>
            <person name="Johnson S.L."/>
            <person name="Koroleva G.I."/>
            <person name="Ladner J.T."/>
            <person name="Lo C.-C."/>
            <person name="Minogue T.D."/>
            <person name="Munk C."/>
            <person name="Palacios G.F."/>
            <person name="Redden C.L."/>
            <person name="Rosenzweig C.N."/>
            <person name="Scholz M.B."/>
            <person name="Teshima H."/>
            <person name="Xu Y."/>
        </authorList>
    </citation>
    <scope>NUCLEOTIDE SEQUENCE [LARGE SCALE GENOMIC DNA]</scope>
    <source>
        <strain evidence="8 9">DWS 37UF10B-2</strain>
    </source>
</reference>
<evidence type="ECO:0000313" key="8">
    <source>
        <dbReference type="EMBL" id="KGB92139.1"/>
    </source>
</evidence>
<gene>
    <name evidence="8" type="ORF">DM43_1742</name>
</gene>
<feature type="transmembrane region" description="Helical" evidence="6">
    <location>
        <begin position="6"/>
        <end position="30"/>
    </location>
</feature>
<dbReference type="Proteomes" id="UP000029575">
    <property type="component" value="Unassembled WGS sequence"/>
</dbReference>
<feature type="transmembrane region" description="Helical" evidence="6">
    <location>
        <begin position="123"/>
        <end position="139"/>
    </location>
</feature>
<dbReference type="PANTHER" id="PTHR34820">
    <property type="entry name" value="INNER MEMBRANE PROTEIN YEBZ"/>
    <property type="match status" value="1"/>
</dbReference>
<dbReference type="InterPro" id="IPR032694">
    <property type="entry name" value="CopC/D"/>
</dbReference>
<evidence type="ECO:0000256" key="1">
    <source>
        <dbReference type="ARBA" id="ARBA00004651"/>
    </source>
</evidence>
<feature type="transmembrane region" description="Helical" evidence="6">
    <location>
        <begin position="234"/>
        <end position="254"/>
    </location>
</feature>
<feature type="transmembrane region" description="Helical" evidence="6">
    <location>
        <begin position="192"/>
        <end position="214"/>
    </location>
</feature>
<evidence type="ECO:0000256" key="2">
    <source>
        <dbReference type="ARBA" id="ARBA00022475"/>
    </source>
</evidence>
<evidence type="ECO:0000256" key="3">
    <source>
        <dbReference type="ARBA" id="ARBA00022692"/>
    </source>
</evidence>
<evidence type="ECO:0000256" key="6">
    <source>
        <dbReference type="SAM" id="Phobius"/>
    </source>
</evidence>
<keyword evidence="2" id="KW-1003">Cell membrane</keyword>
<feature type="transmembrane region" description="Helical" evidence="6">
    <location>
        <begin position="285"/>
        <end position="309"/>
    </location>
</feature>
<dbReference type="AlphaFoldDB" id="A0AA89CGE2"/>
<accession>A0AA89CGE2</accession>
<feature type="transmembrane region" description="Helical" evidence="6">
    <location>
        <begin position="96"/>
        <end position="116"/>
    </location>
</feature>
<sequence length="313" mass="32555">MNDGILGLLRLVAVAIQNAGFAVVVGALLGRHWLARGASAWQHDVGRRLVATLRIASVVSLLASVTAFWAHCALMSEVSLLDAGPAVCSMLARTGFGHAWLAGTVLMLVVVLLSFVGRANDTRFPFAMAAALAAVALARSNGGHPVDAGLFSVPVWVDWLHLLAISAWVGLVLVTAFGLMPRLARMPTSERMTGAAFVQSLSDASTCALIVLFATGAYNGWRGVETPANLLASTYGQILLLKLALVLLAAMLGGHNRFFGMPKLLDALKDPAAAMPARASKQFGAVLRIEAVVLGGVLMAAAVLVSSALPGTV</sequence>
<feature type="transmembrane region" description="Helical" evidence="6">
    <location>
        <begin position="159"/>
        <end position="180"/>
    </location>
</feature>
<name>A0AA89CGE2_BURCE</name>
<dbReference type="InterPro" id="IPR008457">
    <property type="entry name" value="Cu-R_CopD_dom"/>
</dbReference>
<proteinExistence type="predicted"/>
<evidence type="ECO:0000313" key="9">
    <source>
        <dbReference type="Proteomes" id="UP000029575"/>
    </source>
</evidence>
<organism evidence="8 9">
    <name type="scientific">Burkholderia cepacia</name>
    <name type="common">Pseudomonas cepacia</name>
    <dbReference type="NCBI Taxonomy" id="292"/>
    <lineage>
        <taxon>Bacteria</taxon>
        <taxon>Pseudomonadati</taxon>
        <taxon>Pseudomonadota</taxon>
        <taxon>Betaproteobacteria</taxon>
        <taxon>Burkholderiales</taxon>
        <taxon>Burkholderiaceae</taxon>
        <taxon>Burkholderia</taxon>
        <taxon>Burkholderia cepacia complex</taxon>
    </lineage>
</organism>
<evidence type="ECO:0000259" key="7">
    <source>
        <dbReference type="Pfam" id="PF05425"/>
    </source>
</evidence>
<dbReference type="GO" id="GO:0006825">
    <property type="term" value="P:copper ion transport"/>
    <property type="evidence" value="ECO:0007669"/>
    <property type="project" value="InterPro"/>
</dbReference>
<keyword evidence="5 6" id="KW-0472">Membrane</keyword>
<feature type="transmembrane region" description="Helical" evidence="6">
    <location>
        <begin position="51"/>
        <end position="76"/>
    </location>
</feature>
<feature type="domain" description="Copper resistance protein D" evidence="7">
    <location>
        <begin position="196"/>
        <end position="304"/>
    </location>
</feature>
<keyword evidence="4 6" id="KW-1133">Transmembrane helix</keyword>
<keyword evidence="3 6" id="KW-0812">Transmembrane</keyword>
<dbReference type="RefSeq" id="WP_034205575.1">
    <property type="nucleotide sequence ID" value="NZ_KN150853.1"/>
</dbReference>